<dbReference type="EMBL" id="AZBU02000001">
    <property type="protein sequence ID" value="TMS35312.1"/>
    <property type="molecule type" value="Genomic_DNA"/>
</dbReference>
<keyword evidence="7" id="KW-1185">Reference proteome</keyword>
<dbReference type="OrthoDB" id="5811720at2759"/>
<name>A0A4U8UQE4_STECR</name>
<dbReference type="PANTHER" id="PTHR21700:SF48">
    <property type="entry name" value="TRANSTHYRETIN-LIKE FAMILY PROTEIN"/>
    <property type="match status" value="1"/>
</dbReference>
<proteinExistence type="inferred from homology"/>
<dbReference type="PANTHER" id="PTHR21700">
    <property type="entry name" value="TRANSTHYRETIN-LIKE FAMILY PROTEIN-RELATED"/>
    <property type="match status" value="1"/>
</dbReference>
<comment type="subcellular location">
    <subcellularLocation>
        <location evidence="1">Secreted</location>
    </subcellularLocation>
</comment>
<dbReference type="Proteomes" id="UP000298663">
    <property type="component" value="Unassembled WGS sequence"/>
</dbReference>
<evidence type="ECO:0000256" key="5">
    <source>
        <dbReference type="SAM" id="SignalP"/>
    </source>
</evidence>
<evidence type="ECO:0000313" key="7">
    <source>
        <dbReference type="Proteomes" id="UP000298663"/>
    </source>
</evidence>
<reference evidence="6 7" key="2">
    <citation type="journal article" date="2019" name="G3 (Bethesda)">
        <title>Hybrid Assembly of the Genome of the Entomopathogenic Nematode Steinernema carpocapsae Identifies the X-Chromosome.</title>
        <authorList>
            <person name="Serra L."/>
            <person name="Macchietto M."/>
            <person name="Macias-Munoz A."/>
            <person name="McGill C.J."/>
            <person name="Rodriguez I.M."/>
            <person name="Rodriguez B."/>
            <person name="Murad R."/>
            <person name="Mortazavi A."/>
        </authorList>
    </citation>
    <scope>NUCLEOTIDE SEQUENCE [LARGE SCALE GENOMIC DNA]</scope>
    <source>
        <strain evidence="6 7">ALL</strain>
    </source>
</reference>
<sequence>MRVFLLFLMAAATVVHAGLFSSQKPSKAVTVKGKLLCGNATVEGAKIKMFAVNSHKKTDVVATTQSVSSGEFYMDGNSVDRKHPDIFEPQIIVLHKCDVTSKKENYYRKFIVKIPETFVNHGRMGLRPYDIGTLNVQLKYPNEQQGKEEDL</sequence>
<comment type="caution">
    <text evidence="6">The sequence shown here is derived from an EMBL/GenBank/DDBJ whole genome shotgun (WGS) entry which is preliminary data.</text>
</comment>
<feature type="signal peptide" evidence="5">
    <location>
        <begin position="1"/>
        <end position="17"/>
    </location>
</feature>
<dbReference type="InterPro" id="IPR001534">
    <property type="entry name" value="Transthyretin-like"/>
</dbReference>
<dbReference type="AlphaFoldDB" id="A0A4U8UQE4"/>
<evidence type="ECO:0000256" key="4">
    <source>
        <dbReference type="ARBA" id="ARBA00022729"/>
    </source>
</evidence>
<keyword evidence="4 5" id="KW-0732">Signal</keyword>
<dbReference type="Gene3D" id="2.60.40.3330">
    <property type="match status" value="1"/>
</dbReference>
<gene>
    <name evidence="6" type="ORF">L596_002742</name>
</gene>
<dbReference type="InterPro" id="IPR038479">
    <property type="entry name" value="Transthyretin-like_sf"/>
</dbReference>
<keyword evidence="3" id="KW-0964">Secreted</keyword>
<feature type="chain" id="PRO_5020660544" evidence="5">
    <location>
        <begin position="18"/>
        <end position="151"/>
    </location>
</feature>
<organism evidence="6 7">
    <name type="scientific">Steinernema carpocapsae</name>
    <name type="common">Entomopathogenic nematode</name>
    <dbReference type="NCBI Taxonomy" id="34508"/>
    <lineage>
        <taxon>Eukaryota</taxon>
        <taxon>Metazoa</taxon>
        <taxon>Ecdysozoa</taxon>
        <taxon>Nematoda</taxon>
        <taxon>Chromadorea</taxon>
        <taxon>Rhabditida</taxon>
        <taxon>Tylenchina</taxon>
        <taxon>Panagrolaimomorpha</taxon>
        <taxon>Strongyloidoidea</taxon>
        <taxon>Steinernematidae</taxon>
        <taxon>Steinernema</taxon>
    </lineage>
</organism>
<accession>A0A4U8UQE4</accession>
<evidence type="ECO:0000256" key="3">
    <source>
        <dbReference type="ARBA" id="ARBA00022525"/>
    </source>
</evidence>
<dbReference type="GO" id="GO:0005576">
    <property type="term" value="C:extracellular region"/>
    <property type="evidence" value="ECO:0007669"/>
    <property type="project" value="UniProtKB-SubCell"/>
</dbReference>
<evidence type="ECO:0000256" key="2">
    <source>
        <dbReference type="ARBA" id="ARBA00010112"/>
    </source>
</evidence>
<dbReference type="Pfam" id="PF01060">
    <property type="entry name" value="TTR-52"/>
    <property type="match status" value="1"/>
</dbReference>
<evidence type="ECO:0000313" key="6">
    <source>
        <dbReference type="EMBL" id="TMS35312.1"/>
    </source>
</evidence>
<comment type="similarity">
    <text evidence="2">Belongs to the nematode transthyretin-like family.</text>
</comment>
<reference evidence="6 7" key="1">
    <citation type="journal article" date="2015" name="Genome Biol.">
        <title>Comparative genomics of Steinernema reveals deeply conserved gene regulatory networks.</title>
        <authorList>
            <person name="Dillman A.R."/>
            <person name="Macchietto M."/>
            <person name="Porter C.F."/>
            <person name="Rogers A."/>
            <person name="Williams B."/>
            <person name="Antoshechkin I."/>
            <person name="Lee M.M."/>
            <person name="Goodwin Z."/>
            <person name="Lu X."/>
            <person name="Lewis E.E."/>
            <person name="Goodrich-Blair H."/>
            <person name="Stock S.P."/>
            <person name="Adams B.J."/>
            <person name="Sternberg P.W."/>
            <person name="Mortazavi A."/>
        </authorList>
    </citation>
    <scope>NUCLEOTIDE SEQUENCE [LARGE SCALE GENOMIC DNA]</scope>
    <source>
        <strain evidence="6 7">ALL</strain>
    </source>
</reference>
<evidence type="ECO:0000256" key="1">
    <source>
        <dbReference type="ARBA" id="ARBA00004613"/>
    </source>
</evidence>
<dbReference type="GO" id="GO:0009986">
    <property type="term" value="C:cell surface"/>
    <property type="evidence" value="ECO:0007669"/>
    <property type="project" value="InterPro"/>
</dbReference>
<protein>
    <submittedName>
        <fullName evidence="6">Uncharacterized protein</fullName>
    </submittedName>
</protein>